<dbReference type="Proteomes" id="UP000245533">
    <property type="component" value="Unassembled WGS sequence"/>
</dbReference>
<sequence>MHDQALLLEMLIYQLGQDLVGAASFGQEVLSKIAEVRPDIIWLDNPLKYTPDGFSIAQQIRKIYNPVIIGLTPGSRERRSRRRLSSSRTGSLQREPSGFTHCFSKPISFSKVKASVQGAV</sequence>
<dbReference type="EMBL" id="QGGB01000010">
    <property type="protein sequence ID" value="PWN05465.1"/>
    <property type="molecule type" value="Genomic_DNA"/>
</dbReference>
<dbReference type="InterPro" id="IPR001789">
    <property type="entry name" value="Sig_transdc_resp-reg_receiver"/>
</dbReference>
<accession>A0A316TR11</accession>
<evidence type="ECO:0000313" key="4">
    <source>
        <dbReference type="EMBL" id="PWN05465.1"/>
    </source>
</evidence>
<keyword evidence="1" id="KW-0597">Phosphoprotein</keyword>
<reference evidence="4 5" key="1">
    <citation type="submission" date="2018-05" db="EMBL/GenBank/DDBJ databases">
        <title>Rhodohalobacter halophilus gen. nov., sp. nov., a moderately halophilic member of the family Balneolaceae.</title>
        <authorList>
            <person name="Liu Z.-W."/>
        </authorList>
    </citation>
    <scope>NUCLEOTIDE SEQUENCE [LARGE SCALE GENOMIC DNA]</scope>
    <source>
        <strain evidence="4 5">8A47</strain>
    </source>
</reference>
<feature type="domain" description="Response regulatory" evidence="3">
    <location>
        <begin position="1"/>
        <end position="120"/>
    </location>
</feature>
<feature type="region of interest" description="Disordered" evidence="2">
    <location>
        <begin position="75"/>
        <end position="98"/>
    </location>
</feature>
<evidence type="ECO:0000259" key="3">
    <source>
        <dbReference type="PROSITE" id="PS50110"/>
    </source>
</evidence>
<protein>
    <recommendedName>
        <fullName evidence="3">Response regulatory domain-containing protein</fullName>
    </recommendedName>
</protein>
<evidence type="ECO:0000256" key="1">
    <source>
        <dbReference type="PROSITE-ProRule" id="PRU00169"/>
    </source>
</evidence>
<dbReference type="AlphaFoldDB" id="A0A316TR11"/>
<name>A0A316TR11_9BACT</name>
<feature type="modified residue" description="4-aspartylphosphate" evidence="1">
    <location>
        <position position="44"/>
    </location>
</feature>
<comment type="caution">
    <text evidence="4">The sequence shown here is derived from an EMBL/GenBank/DDBJ whole genome shotgun (WGS) entry which is preliminary data.</text>
</comment>
<organism evidence="4 5">
    <name type="scientific">Rhodohalobacter mucosus</name>
    <dbReference type="NCBI Taxonomy" id="2079485"/>
    <lineage>
        <taxon>Bacteria</taxon>
        <taxon>Pseudomonadati</taxon>
        <taxon>Balneolota</taxon>
        <taxon>Balneolia</taxon>
        <taxon>Balneolales</taxon>
        <taxon>Balneolaceae</taxon>
        <taxon>Rhodohalobacter</taxon>
    </lineage>
</organism>
<evidence type="ECO:0000313" key="5">
    <source>
        <dbReference type="Proteomes" id="UP000245533"/>
    </source>
</evidence>
<dbReference type="GO" id="GO:0000160">
    <property type="term" value="P:phosphorelay signal transduction system"/>
    <property type="evidence" value="ECO:0007669"/>
    <property type="project" value="InterPro"/>
</dbReference>
<dbReference type="InterPro" id="IPR011006">
    <property type="entry name" value="CheY-like_superfamily"/>
</dbReference>
<dbReference type="PROSITE" id="PS50110">
    <property type="entry name" value="RESPONSE_REGULATORY"/>
    <property type="match status" value="1"/>
</dbReference>
<evidence type="ECO:0000256" key="2">
    <source>
        <dbReference type="SAM" id="MobiDB-lite"/>
    </source>
</evidence>
<dbReference type="Gene3D" id="3.40.50.2300">
    <property type="match status" value="1"/>
</dbReference>
<gene>
    <name evidence="4" type="ORF">DDZ15_15485</name>
</gene>
<keyword evidence="5" id="KW-1185">Reference proteome</keyword>
<dbReference type="SUPFAM" id="SSF52172">
    <property type="entry name" value="CheY-like"/>
    <property type="match status" value="1"/>
</dbReference>
<proteinExistence type="predicted"/>